<reference evidence="2" key="1">
    <citation type="submission" date="2022-10" db="EMBL/GenBank/DDBJ databases">
        <title>Novel sulphate-reducing endosymbionts in the free-living metamonad Anaeramoeba.</title>
        <authorList>
            <person name="Jerlstrom-Hultqvist J."/>
            <person name="Cepicka I."/>
            <person name="Gallot-Lavallee L."/>
            <person name="Salas-Leiva D."/>
            <person name="Curtis B.A."/>
            <person name="Zahonova K."/>
            <person name="Pipaliya S."/>
            <person name="Dacks J."/>
            <person name="Roger A.J."/>
        </authorList>
    </citation>
    <scope>NUCLEOTIDE SEQUENCE</scope>
    <source>
        <strain evidence="2">BMAN</strain>
    </source>
</reference>
<feature type="transmembrane region" description="Helical" evidence="1">
    <location>
        <begin position="71"/>
        <end position="90"/>
    </location>
</feature>
<evidence type="ECO:0000313" key="3">
    <source>
        <dbReference type="Proteomes" id="UP001149090"/>
    </source>
</evidence>
<evidence type="ECO:0000256" key="1">
    <source>
        <dbReference type="SAM" id="Phobius"/>
    </source>
</evidence>
<keyword evidence="3" id="KW-1185">Reference proteome</keyword>
<feature type="transmembrane region" description="Helical" evidence="1">
    <location>
        <begin position="6"/>
        <end position="32"/>
    </location>
</feature>
<accession>A0A9Q0LVA2</accession>
<comment type="caution">
    <text evidence="2">The sequence shown here is derived from an EMBL/GenBank/DDBJ whole genome shotgun (WGS) entry which is preliminary data.</text>
</comment>
<sequence length="105" mass="11965">MSEDKFRVIFVHFNLTIEFLILGFFALFILILIRMLVVKYSIKILPESAIIVLLGVILGVTGLGFGLSEHLIFGFSTNLFFLILIPPIIFETIKQNSQDKKIFTD</sequence>
<keyword evidence="1" id="KW-0472">Membrane</keyword>
<dbReference type="Proteomes" id="UP001149090">
    <property type="component" value="Unassembled WGS sequence"/>
</dbReference>
<organism evidence="2 3">
    <name type="scientific">Anaeramoeba ignava</name>
    <name type="common">Anaerobic marine amoeba</name>
    <dbReference type="NCBI Taxonomy" id="1746090"/>
    <lineage>
        <taxon>Eukaryota</taxon>
        <taxon>Metamonada</taxon>
        <taxon>Anaeramoebidae</taxon>
        <taxon>Anaeramoeba</taxon>
    </lineage>
</organism>
<evidence type="ECO:0000313" key="2">
    <source>
        <dbReference type="EMBL" id="KAJ5079552.1"/>
    </source>
</evidence>
<protein>
    <submittedName>
        <fullName evidence="2">Sodium/hydrogen exchanger 8</fullName>
    </submittedName>
</protein>
<keyword evidence="1" id="KW-1133">Transmembrane helix</keyword>
<proteinExistence type="predicted"/>
<gene>
    <name evidence="2" type="ORF">M0811_14421</name>
</gene>
<feature type="transmembrane region" description="Helical" evidence="1">
    <location>
        <begin position="44"/>
        <end position="65"/>
    </location>
</feature>
<dbReference type="AlphaFoldDB" id="A0A9Q0LVA2"/>
<keyword evidence="1" id="KW-0812">Transmembrane</keyword>
<name>A0A9Q0LVA2_ANAIG</name>
<dbReference type="EMBL" id="JAPDFW010000027">
    <property type="protein sequence ID" value="KAJ5079552.1"/>
    <property type="molecule type" value="Genomic_DNA"/>
</dbReference>